<name>F9FG76_FUSOF</name>
<reference evidence="1" key="1">
    <citation type="journal article" date="2012" name="Mol. Plant Microbe Interact.">
        <title>A highly conserved effector in Fusarium oxysporum is required for full virulence on Arabidopsis.</title>
        <authorList>
            <person name="Thatcher L.F."/>
            <person name="Gardiner D.M."/>
            <person name="Kazan K."/>
            <person name="Manners J."/>
        </authorList>
    </citation>
    <scope>NUCLEOTIDE SEQUENCE [LARGE SCALE GENOMIC DNA]</scope>
    <source>
        <strain evidence="1">Fo5176</strain>
    </source>
</reference>
<proteinExistence type="predicted"/>
<organism evidence="1">
    <name type="scientific">Fusarium oxysporum (strain Fo5176)</name>
    <name type="common">Fusarium vascular wilt</name>
    <dbReference type="NCBI Taxonomy" id="660025"/>
    <lineage>
        <taxon>Eukaryota</taxon>
        <taxon>Fungi</taxon>
        <taxon>Dikarya</taxon>
        <taxon>Ascomycota</taxon>
        <taxon>Pezizomycotina</taxon>
        <taxon>Sordariomycetes</taxon>
        <taxon>Hypocreomycetidae</taxon>
        <taxon>Hypocreales</taxon>
        <taxon>Nectriaceae</taxon>
        <taxon>Fusarium</taxon>
        <taxon>Fusarium oxysporum species complex</taxon>
    </lineage>
</organism>
<accession>F9FG76</accession>
<comment type="caution">
    <text evidence="1">The sequence shown here is derived from an EMBL/GenBank/DDBJ whole genome shotgun (WGS) entry which is preliminary data.</text>
</comment>
<dbReference type="AlphaFoldDB" id="F9FG76"/>
<gene>
    <name evidence="1" type="ORF">FOXB_05405</name>
</gene>
<sequence>TYFLNLAAHKPAGEPCSSAGPNLLPATHFKGTLKPSTAQ</sequence>
<feature type="non-terminal residue" evidence="1">
    <location>
        <position position="1"/>
    </location>
</feature>
<dbReference type="EMBL" id="AFQF01001727">
    <property type="protein sequence ID" value="EGU84081.1"/>
    <property type="molecule type" value="Genomic_DNA"/>
</dbReference>
<protein>
    <submittedName>
        <fullName evidence="1">Uncharacterized protein</fullName>
    </submittedName>
</protein>
<evidence type="ECO:0000313" key="1">
    <source>
        <dbReference type="EMBL" id="EGU84081.1"/>
    </source>
</evidence>